<feature type="DNA-binding region" description="H-T-H motif" evidence="4">
    <location>
        <begin position="25"/>
        <end position="44"/>
    </location>
</feature>
<dbReference type="PANTHER" id="PTHR47506">
    <property type="entry name" value="TRANSCRIPTIONAL REGULATORY PROTEIN"/>
    <property type="match status" value="1"/>
</dbReference>
<dbReference type="EMBL" id="PYYB01000001">
    <property type="protein sequence ID" value="PTL59186.1"/>
    <property type="molecule type" value="Genomic_DNA"/>
</dbReference>
<dbReference type="Proteomes" id="UP000240739">
    <property type="component" value="Unassembled WGS sequence"/>
</dbReference>
<name>A0A2T4UIX7_9ACTN</name>
<dbReference type="AlphaFoldDB" id="A0A2T4UIX7"/>
<dbReference type="InterPro" id="IPR001647">
    <property type="entry name" value="HTH_TetR"/>
</dbReference>
<dbReference type="Pfam" id="PF00440">
    <property type="entry name" value="TetR_N"/>
    <property type="match status" value="1"/>
</dbReference>
<evidence type="ECO:0000313" key="6">
    <source>
        <dbReference type="EMBL" id="PTL59186.1"/>
    </source>
</evidence>
<feature type="domain" description="HTH tetR-type" evidence="5">
    <location>
        <begin position="2"/>
        <end position="62"/>
    </location>
</feature>
<reference evidence="6 7" key="1">
    <citation type="submission" date="2018-03" db="EMBL/GenBank/DDBJ databases">
        <title>Aquarubrobacter algicola gen. nov., sp. nov., a novel actinobacterium isolated from shallow eutrophic lake during the end of cyanobacterial harmful algal blooms.</title>
        <authorList>
            <person name="Chun S.J."/>
        </authorList>
    </citation>
    <scope>NUCLEOTIDE SEQUENCE [LARGE SCALE GENOMIC DNA]</scope>
    <source>
        <strain evidence="6 7">Seoho-28</strain>
    </source>
</reference>
<gene>
    <name evidence="6" type="ORF">C7Y72_05750</name>
</gene>
<evidence type="ECO:0000256" key="1">
    <source>
        <dbReference type="ARBA" id="ARBA00023015"/>
    </source>
</evidence>
<keyword evidence="7" id="KW-1185">Reference proteome</keyword>
<dbReference type="InterPro" id="IPR009057">
    <property type="entry name" value="Homeodomain-like_sf"/>
</dbReference>
<evidence type="ECO:0000313" key="7">
    <source>
        <dbReference type="Proteomes" id="UP000240739"/>
    </source>
</evidence>
<dbReference type="SUPFAM" id="SSF48498">
    <property type="entry name" value="Tetracyclin repressor-like, C-terminal domain"/>
    <property type="match status" value="1"/>
</dbReference>
<keyword evidence="1" id="KW-0805">Transcription regulation</keyword>
<dbReference type="PANTHER" id="PTHR47506:SF3">
    <property type="entry name" value="HTH-TYPE TRANSCRIPTIONAL REGULATOR LMRA"/>
    <property type="match status" value="1"/>
</dbReference>
<proteinExistence type="predicted"/>
<dbReference type="PRINTS" id="PR00455">
    <property type="entry name" value="HTHTETR"/>
</dbReference>
<dbReference type="GO" id="GO:0003677">
    <property type="term" value="F:DNA binding"/>
    <property type="evidence" value="ECO:0007669"/>
    <property type="project" value="UniProtKB-UniRule"/>
</dbReference>
<dbReference type="Gene3D" id="1.10.357.10">
    <property type="entry name" value="Tetracycline Repressor, domain 2"/>
    <property type="match status" value="1"/>
</dbReference>
<protein>
    <submittedName>
        <fullName evidence="6">TetR family transcriptional regulator</fullName>
    </submittedName>
</protein>
<dbReference type="InterPro" id="IPR036271">
    <property type="entry name" value="Tet_transcr_reg_TetR-rel_C_sf"/>
</dbReference>
<sequence length="186" mass="19257">MSAARDRVLHTATKLFHREGIRAVGVDRIAAEAGVSKMTLYRHFATKDDLVAAVLVARDEPALALLAAAADHAEGGARGALLAPFALLDPWFASRGFRGCPFMNARLELADADHPASVVAARHKAATRDHFHARAVAAGAADPDALADQLAILFDGAIVQAQLRDPASVAAAARAAATALVDAALG</sequence>
<accession>A0A2T4UIX7</accession>
<organism evidence="6 7">
    <name type="scientific">Paraconexibacter algicola</name>
    <dbReference type="NCBI Taxonomy" id="2133960"/>
    <lineage>
        <taxon>Bacteria</taxon>
        <taxon>Bacillati</taxon>
        <taxon>Actinomycetota</taxon>
        <taxon>Thermoleophilia</taxon>
        <taxon>Solirubrobacterales</taxon>
        <taxon>Paraconexibacteraceae</taxon>
        <taxon>Paraconexibacter</taxon>
    </lineage>
</organism>
<evidence type="ECO:0000256" key="2">
    <source>
        <dbReference type="ARBA" id="ARBA00023125"/>
    </source>
</evidence>
<dbReference type="RefSeq" id="WP_107567622.1">
    <property type="nucleotide sequence ID" value="NZ_PYYB01000001.1"/>
</dbReference>
<keyword evidence="3" id="KW-0804">Transcription</keyword>
<evidence type="ECO:0000256" key="3">
    <source>
        <dbReference type="ARBA" id="ARBA00023163"/>
    </source>
</evidence>
<dbReference type="SUPFAM" id="SSF46689">
    <property type="entry name" value="Homeodomain-like"/>
    <property type="match status" value="1"/>
</dbReference>
<comment type="caution">
    <text evidence="6">The sequence shown here is derived from an EMBL/GenBank/DDBJ whole genome shotgun (WGS) entry which is preliminary data.</text>
</comment>
<evidence type="ECO:0000259" key="5">
    <source>
        <dbReference type="PROSITE" id="PS50977"/>
    </source>
</evidence>
<dbReference type="OrthoDB" id="4214267at2"/>
<evidence type="ECO:0000256" key="4">
    <source>
        <dbReference type="PROSITE-ProRule" id="PRU00335"/>
    </source>
</evidence>
<dbReference type="PROSITE" id="PS50977">
    <property type="entry name" value="HTH_TETR_2"/>
    <property type="match status" value="1"/>
</dbReference>
<keyword evidence="2 4" id="KW-0238">DNA-binding</keyword>